<reference evidence="2" key="1">
    <citation type="submission" date="2018-01" db="EMBL/GenBank/DDBJ databases">
        <title>An insight into the sialome of Amazonian anophelines.</title>
        <authorList>
            <person name="Ribeiro J.M."/>
            <person name="Scarpassa V."/>
            <person name="Calvo E."/>
        </authorList>
    </citation>
    <scope>NUCLEOTIDE SEQUENCE</scope>
    <source>
        <tissue evidence="2">Salivary glands</tissue>
    </source>
</reference>
<proteinExistence type="predicted"/>
<feature type="chain" id="PRO_5014663011" evidence="1">
    <location>
        <begin position="19"/>
        <end position="74"/>
    </location>
</feature>
<evidence type="ECO:0000256" key="1">
    <source>
        <dbReference type="SAM" id="SignalP"/>
    </source>
</evidence>
<dbReference type="AlphaFoldDB" id="A0A2M4B1V1"/>
<sequence length="74" mass="8519">MVLLPLLIKALVLSVLRPAQFPILHRHRLQVLGVMSRFHHQVQERLATLLEEKSSVRMWENLPCLPLASTVSWA</sequence>
<evidence type="ECO:0000313" key="2">
    <source>
        <dbReference type="EMBL" id="MBW47017.1"/>
    </source>
</evidence>
<protein>
    <submittedName>
        <fullName evidence="2">Putative secreted protein</fullName>
    </submittedName>
</protein>
<organism evidence="2">
    <name type="scientific">Anopheles triannulatus</name>
    <dbReference type="NCBI Taxonomy" id="58253"/>
    <lineage>
        <taxon>Eukaryota</taxon>
        <taxon>Metazoa</taxon>
        <taxon>Ecdysozoa</taxon>
        <taxon>Arthropoda</taxon>
        <taxon>Hexapoda</taxon>
        <taxon>Insecta</taxon>
        <taxon>Pterygota</taxon>
        <taxon>Neoptera</taxon>
        <taxon>Endopterygota</taxon>
        <taxon>Diptera</taxon>
        <taxon>Nematocera</taxon>
        <taxon>Culicoidea</taxon>
        <taxon>Culicidae</taxon>
        <taxon>Anophelinae</taxon>
        <taxon>Anopheles</taxon>
    </lineage>
</organism>
<keyword evidence="1" id="KW-0732">Signal</keyword>
<accession>A0A2M4B1V1</accession>
<dbReference type="EMBL" id="GGFK01013696">
    <property type="protein sequence ID" value="MBW47017.1"/>
    <property type="molecule type" value="Transcribed_RNA"/>
</dbReference>
<name>A0A2M4B1V1_9DIPT</name>
<feature type="signal peptide" evidence="1">
    <location>
        <begin position="1"/>
        <end position="18"/>
    </location>
</feature>